<keyword evidence="2" id="KW-1185">Reference proteome</keyword>
<dbReference type="EMBL" id="LR025742">
    <property type="protein sequence ID" value="VBB10392.1"/>
    <property type="molecule type" value="Genomic_DNA"/>
</dbReference>
<organism evidence="1 2">
    <name type="scientific">Burkholderia stabilis</name>
    <dbReference type="NCBI Taxonomy" id="95485"/>
    <lineage>
        <taxon>Bacteria</taxon>
        <taxon>Pseudomonadati</taxon>
        <taxon>Pseudomonadota</taxon>
        <taxon>Betaproteobacteria</taxon>
        <taxon>Burkholderiales</taxon>
        <taxon>Burkholderiaceae</taxon>
        <taxon>Burkholderia</taxon>
        <taxon>Burkholderia cepacia complex</taxon>
    </lineage>
</organism>
<name>A0AAJ5T2I8_9BURK</name>
<gene>
    <name evidence="1" type="ORF">BSTAB16_0498</name>
</gene>
<accession>A0AAJ5T2I8</accession>
<dbReference type="Proteomes" id="UP000268684">
    <property type="component" value="Chromosome I"/>
</dbReference>
<sequence length="113" mass="12975">MRLRKKREPIRPMSLQASWRTGDAHHFSFAAPRRRRWQRELRAAEVAGIEHMADSVFCMTDALPAARAALAHRARSRCRPALETGAVHRRFEMFCICTASGYSAIQRSLERPL</sequence>
<dbReference type="RefSeq" id="WP_163012793.1">
    <property type="nucleotide sequence ID" value="NZ_LR025742.1"/>
</dbReference>
<evidence type="ECO:0000313" key="1">
    <source>
        <dbReference type="EMBL" id="VBB10392.1"/>
    </source>
</evidence>
<evidence type="ECO:0000313" key="2">
    <source>
        <dbReference type="Proteomes" id="UP000268684"/>
    </source>
</evidence>
<protein>
    <submittedName>
        <fullName evidence="1">Uncharacterized protein</fullName>
    </submittedName>
</protein>
<dbReference type="GeneID" id="71060038"/>
<reference evidence="1 2" key="1">
    <citation type="submission" date="2017-11" db="EMBL/GenBank/DDBJ databases">
        <authorList>
            <person name="Seth-Smith MB H."/>
        </authorList>
    </citation>
    <scope>NUCLEOTIDE SEQUENCE [LARGE SCALE GENOMIC DNA]</scope>
    <source>
        <strain evidence="1">E</strain>
    </source>
</reference>
<dbReference type="AlphaFoldDB" id="A0AAJ5T2I8"/>
<proteinExistence type="predicted"/>